<protein>
    <submittedName>
        <fullName evidence="2">Uncharacterized protein</fullName>
    </submittedName>
</protein>
<dbReference type="EMBL" id="CP098242">
    <property type="protein sequence ID" value="WAW09608.1"/>
    <property type="molecule type" value="Genomic_DNA"/>
</dbReference>
<dbReference type="Proteomes" id="UP001156215">
    <property type="component" value="Chromosome"/>
</dbReference>
<evidence type="ECO:0000313" key="3">
    <source>
        <dbReference type="Proteomes" id="UP001156215"/>
    </source>
</evidence>
<feature type="compositionally biased region" description="Basic residues" evidence="1">
    <location>
        <begin position="7"/>
        <end position="19"/>
    </location>
</feature>
<proteinExistence type="predicted"/>
<keyword evidence="3" id="KW-1185">Reference proteome</keyword>
<accession>A0A9E9LZ80</accession>
<dbReference type="RefSeq" id="WP_269308610.1">
    <property type="nucleotide sequence ID" value="NZ_CP098242.1"/>
</dbReference>
<dbReference type="AlphaFoldDB" id="A0A9E9LZ80"/>
<sequence>MWASHRPGAKHPKSKPPKKTVKEAQASFASLIRLPVYHRIDALYRKAKNTAADTAIDEAEDAASDAGGVGNKEEAHQVAATFANQAANELVERVERRISRIPPPDAGSKQYDITFRLVYPQIYRETLDAQLRAPENIARYHELIAPVLATLSLLRDVLPALAKHDAELKEKQFPRTAKDWSALIDETEKKLVEGNDVETTLIVIEYGIMEEMAAGLKIMGEL</sequence>
<evidence type="ECO:0000256" key="1">
    <source>
        <dbReference type="SAM" id="MobiDB-lite"/>
    </source>
</evidence>
<dbReference type="KEGG" id="ovb:NB640_10270"/>
<reference evidence="2" key="1">
    <citation type="journal article" date="2022" name="Front. Microbiol.">
        <title>New perspectives on an old grouping: The genomic and phenotypic variability of Oxalobacter formigenes and the implications for calcium oxalate stone prevention.</title>
        <authorList>
            <person name="Chmiel J.A."/>
            <person name="Carr C."/>
            <person name="Stuivenberg G.A."/>
            <person name="Venema R."/>
            <person name="Chanyi R.M."/>
            <person name="Al K.F."/>
            <person name="Giguere D."/>
            <person name="Say H."/>
            <person name="Akouris P.P."/>
            <person name="Dominguez Romero S.A."/>
            <person name="Kwong A."/>
            <person name="Tai V."/>
            <person name="Koval S.F."/>
            <person name="Razvi H."/>
            <person name="Bjazevic J."/>
            <person name="Burton J.P."/>
        </authorList>
    </citation>
    <scope>NUCLEOTIDE SEQUENCE</scope>
    <source>
        <strain evidence="2">WoOx3</strain>
    </source>
</reference>
<feature type="region of interest" description="Disordered" evidence="1">
    <location>
        <begin position="1"/>
        <end position="22"/>
    </location>
</feature>
<organism evidence="2 3">
    <name type="scientific">Oxalobacter vibrioformis</name>
    <dbReference type="NCBI Taxonomy" id="933080"/>
    <lineage>
        <taxon>Bacteria</taxon>
        <taxon>Pseudomonadati</taxon>
        <taxon>Pseudomonadota</taxon>
        <taxon>Betaproteobacteria</taxon>
        <taxon>Burkholderiales</taxon>
        <taxon>Oxalobacteraceae</taxon>
        <taxon>Oxalobacter</taxon>
    </lineage>
</organism>
<name>A0A9E9LZ80_9BURK</name>
<evidence type="ECO:0000313" key="2">
    <source>
        <dbReference type="EMBL" id="WAW09608.1"/>
    </source>
</evidence>
<gene>
    <name evidence="2" type="ORF">NB640_10270</name>
</gene>